<feature type="region of interest" description="Disordered" evidence="1">
    <location>
        <begin position="244"/>
        <end position="303"/>
    </location>
</feature>
<gene>
    <name evidence="2" type="ORF">DUNSADRAFT_3050</name>
</gene>
<protein>
    <recommendedName>
        <fullName evidence="4">LysM domain-containing protein</fullName>
    </recommendedName>
</protein>
<proteinExistence type="predicted"/>
<dbReference type="InterPro" id="IPR018392">
    <property type="entry name" value="LysM"/>
</dbReference>
<dbReference type="CDD" id="cd00118">
    <property type="entry name" value="LysM"/>
    <property type="match status" value="1"/>
</dbReference>
<reference evidence="2" key="1">
    <citation type="submission" date="2017-08" db="EMBL/GenBank/DDBJ databases">
        <authorList>
            <person name="Polle J.E."/>
            <person name="Barry K."/>
            <person name="Cushman J."/>
            <person name="Schmutz J."/>
            <person name="Tran D."/>
            <person name="Hathwaick L.T."/>
            <person name="Yim W.C."/>
            <person name="Jenkins J."/>
            <person name="Mckie-Krisberg Z.M."/>
            <person name="Prochnik S."/>
            <person name="Lindquist E."/>
            <person name="Dockter R.B."/>
            <person name="Adam C."/>
            <person name="Molina H."/>
            <person name="Bunkerborg J."/>
            <person name="Jin E."/>
            <person name="Buchheim M."/>
            <person name="Magnuson J."/>
        </authorList>
    </citation>
    <scope>NUCLEOTIDE SEQUENCE</scope>
    <source>
        <strain evidence="2">CCAP 19/18</strain>
    </source>
</reference>
<feature type="compositionally biased region" description="Polar residues" evidence="1">
    <location>
        <begin position="251"/>
        <end position="260"/>
    </location>
</feature>
<evidence type="ECO:0008006" key="4">
    <source>
        <dbReference type="Google" id="ProtNLM"/>
    </source>
</evidence>
<feature type="region of interest" description="Disordered" evidence="1">
    <location>
        <begin position="206"/>
        <end position="225"/>
    </location>
</feature>
<accession>A0ABQ7GUQ7</accession>
<comment type="caution">
    <text evidence="2">The sequence shown here is derived from an EMBL/GenBank/DDBJ whole genome shotgun (WGS) entry which is preliminary data.</text>
</comment>
<keyword evidence="3" id="KW-1185">Reference proteome</keyword>
<evidence type="ECO:0000313" key="3">
    <source>
        <dbReference type="Proteomes" id="UP000815325"/>
    </source>
</evidence>
<dbReference type="Proteomes" id="UP000815325">
    <property type="component" value="Unassembled WGS sequence"/>
</dbReference>
<sequence>MGLCTSTAKSEDPGAELTLKACKDVVDPSSPDTGIQPPQQQQQQQQRRHCSHRCGGVRRSRQRDPPQLSSQPPSQHPLPPLLTPLELLHLAGEVVASGTLPKASAADSNLKQEGIFAHIVQPAQLAAVAIVGTQGNASASPCGQGELCPVGLCLVRPAAAQHLVACQGYTAYGSRPSRQQLMDPRASMYFCAAQLQELQAQLREGEQEVSCGRAPSSPNPEEHSQEEMAVRIFFGYPATPVAAAPAAGSDSGIQHSNSEQISEDPCPLSHAWGVTQAHSPPSPAELLPQSAQSTQSEQPAQSAHAQKQVLTPLCCNHAKQQQQQQGVGLGSAVFEESLWPRYCCARDQLRRLEAALLASRKVERRSHQMYVVREGETADTICAALSLPVEALEAANPDVPVRCADGGLQCNDCIVLPVSVCLPRCGLLVVRVLDTCKWRLVWISELWLAMQRLHRAACFCLLAQVRALCERVKRFTRVYFL</sequence>
<feature type="region of interest" description="Disordered" evidence="1">
    <location>
        <begin position="23"/>
        <end position="81"/>
    </location>
</feature>
<feature type="compositionally biased region" description="Polar residues" evidence="1">
    <location>
        <begin position="289"/>
        <end position="303"/>
    </location>
</feature>
<dbReference type="EMBL" id="MU069583">
    <property type="protein sequence ID" value="KAF5838318.1"/>
    <property type="molecule type" value="Genomic_DNA"/>
</dbReference>
<feature type="compositionally biased region" description="Basic residues" evidence="1">
    <location>
        <begin position="46"/>
        <end position="61"/>
    </location>
</feature>
<evidence type="ECO:0000313" key="2">
    <source>
        <dbReference type="EMBL" id="KAF5838318.1"/>
    </source>
</evidence>
<name>A0ABQ7GUQ7_DUNSA</name>
<organism evidence="2 3">
    <name type="scientific">Dunaliella salina</name>
    <name type="common">Green alga</name>
    <name type="synonym">Protococcus salinus</name>
    <dbReference type="NCBI Taxonomy" id="3046"/>
    <lineage>
        <taxon>Eukaryota</taxon>
        <taxon>Viridiplantae</taxon>
        <taxon>Chlorophyta</taxon>
        <taxon>core chlorophytes</taxon>
        <taxon>Chlorophyceae</taxon>
        <taxon>CS clade</taxon>
        <taxon>Chlamydomonadales</taxon>
        <taxon>Dunaliellaceae</taxon>
        <taxon>Dunaliella</taxon>
    </lineage>
</organism>
<feature type="compositionally biased region" description="Low complexity" evidence="1">
    <location>
        <begin position="36"/>
        <end position="45"/>
    </location>
</feature>
<evidence type="ECO:0000256" key="1">
    <source>
        <dbReference type="SAM" id="MobiDB-lite"/>
    </source>
</evidence>